<accession>A0A261EXI2</accession>
<name>A0A261EXI2_9BIFI</name>
<dbReference type="SFLD" id="SFLDG01129">
    <property type="entry name" value="C1.5:_HAD__Beta-PGM__Phosphata"/>
    <property type="match status" value="1"/>
</dbReference>
<dbReference type="CDD" id="cd02603">
    <property type="entry name" value="HAD_sEH-N_like"/>
    <property type="match status" value="1"/>
</dbReference>
<protein>
    <submittedName>
        <fullName evidence="1">HAD family hydrolase</fullName>
    </submittedName>
</protein>
<dbReference type="RefSeq" id="WP_245834902.1">
    <property type="nucleotide sequence ID" value="NZ_JBKZBO010000007.1"/>
</dbReference>
<dbReference type="SFLD" id="SFLDS00003">
    <property type="entry name" value="Haloacid_Dehalogenase"/>
    <property type="match status" value="1"/>
</dbReference>
<sequence length="247" mass="26912">MDVSEYGKAAQGMPRDTIVSRGPAAAAQGRPVTDVVFDFGNVLTIWNPRMALIGRYGEEAIDAFLDNSVSGFVDAYSMVDAGATTKEACEWMARTHGEQWASMYRYYCANFEDTLIGSVPGSRKLVLDIRNAGLGVWGLSNWGFEDFPVARRVFPSLQLLADYVVSGFVKVRKPYPQIYRMAYERFGIDPAGAVFIDDKPENIVGANETGMRGICFGGDPRALRRALADAGVPIPRGDAHPGDEVAA</sequence>
<organism evidence="1 2">
    <name type="scientific">Pseudoscardovia radai</name>
    <dbReference type="NCBI Taxonomy" id="987066"/>
    <lineage>
        <taxon>Bacteria</taxon>
        <taxon>Bacillati</taxon>
        <taxon>Actinomycetota</taxon>
        <taxon>Actinomycetes</taxon>
        <taxon>Bifidobacteriales</taxon>
        <taxon>Bifidobacteriaceae</taxon>
        <taxon>Pseudoscardovia</taxon>
    </lineage>
</organism>
<dbReference type="PANTHER" id="PTHR43611:SF3">
    <property type="entry name" value="FLAVIN MONONUCLEOTIDE HYDROLASE 1, CHLOROPLATIC"/>
    <property type="match status" value="1"/>
</dbReference>
<dbReference type="GO" id="GO:0016787">
    <property type="term" value="F:hydrolase activity"/>
    <property type="evidence" value="ECO:0007669"/>
    <property type="project" value="UniProtKB-KW"/>
</dbReference>
<dbReference type="Pfam" id="PF00702">
    <property type="entry name" value="Hydrolase"/>
    <property type="match status" value="1"/>
</dbReference>
<dbReference type="InterPro" id="IPR006439">
    <property type="entry name" value="HAD-SF_hydro_IA"/>
</dbReference>
<dbReference type="NCBIfam" id="TIGR01509">
    <property type="entry name" value="HAD-SF-IA-v3"/>
    <property type="match status" value="1"/>
</dbReference>
<evidence type="ECO:0000313" key="2">
    <source>
        <dbReference type="Proteomes" id="UP000216725"/>
    </source>
</evidence>
<dbReference type="EMBL" id="MWWR01000007">
    <property type="protein sequence ID" value="OZG51553.1"/>
    <property type="molecule type" value="Genomic_DNA"/>
</dbReference>
<keyword evidence="2" id="KW-1185">Reference proteome</keyword>
<reference evidence="1 2" key="1">
    <citation type="journal article" date="2017" name="BMC Genomics">
        <title>Comparative genomic and phylogenomic analyses of the Bifidobacteriaceae family.</title>
        <authorList>
            <person name="Lugli G.A."/>
            <person name="Milani C."/>
            <person name="Turroni F."/>
            <person name="Duranti S."/>
            <person name="Mancabelli L."/>
            <person name="Mangifesta M."/>
            <person name="Ferrario C."/>
            <person name="Modesto M."/>
            <person name="Mattarelli P."/>
            <person name="Jiri K."/>
            <person name="van Sinderen D."/>
            <person name="Ventura M."/>
        </authorList>
    </citation>
    <scope>NUCLEOTIDE SEQUENCE [LARGE SCALE GENOMIC DNA]</scope>
    <source>
        <strain evidence="1 2">DSM 24742</strain>
    </source>
</reference>
<dbReference type="InterPro" id="IPR023198">
    <property type="entry name" value="PGP-like_dom2"/>
</dbReference>
<dbReference type="Gene3D" id="3.40.50.1000">
    <property type="entry name" value="HAD superfamily/HAD-like"/>
    <property type="match status" value="1"/>
</dbReference>
<dbReference type="Proteomes" id="UP000216725">
    <property type="component" value="Unassembled WGS sequence"/>
</dbReference>
<dbReference type="InterPro" id="IPR023214">
    <property type="entry name" value="HAD_sf"/>
</dbReference>
<keyword evidence="1" id="KW-0378">Hydrolase</keyword>
<dbReference type="Gene3D" id="1.10.150.240">
    <property type="entry name" value="Putative phosphatase, domain 2"/>
    <property type="match status" value="1"/>
</dbReference>
<dbReference type="AlphaFoldDB" id="A0A261EXI2"/>
<dbReference type="PANTHER" id="PTHR43611">
    <property type="entry name" value="ALPHA-D-GLUCOSE 1-PHOSPHATE PHOSPHATASE"/>
    <property type="match status" value="1"/>
</dbReference>
<comment type="caution">
    <text evidence="1">The sequence shown here is derived from an EMBL/GenBank/DDBJ whole genome shotgun (WGS) entry which is preliminary data.</text>
</comment>
<dbReference type="SUPFAM" id="SSF56784">
    <property type="entry name" value="HAD-like"/>
    <property type="match status" value="1"/>
</dbReference>
<evidence type="ECO:0000313" key="1">
    <source>
        <dbReference type="EMBL" id="OZG51553.1"/>
    </source>
</evidence>
<dbReference type="InterPro" id="IPR036412">
    <property type="entry name" value="HAD-like_sf"/>
</dbReference>
<gene>
    <name evidence="1" type="ORF">PSRA_0950</name>
</gene>
<proteinExistence type="predicted"/>